<dbReference type="PANTHER" id="PTHR43233:SF1">
    <property type="entry name" value="FAMILY N-ACETYLTRANSFERASE, PUTATIVE (AFU_ORTHOLOGUE AFUA_6G03350)-RELATED"/>
    <property type="match status" value="1"/>
</dbReference>
<name>A0AAU6S8Q6_9MICO</name>
<feature type="domain" description="N-acetyltransferase" evidence="1">
    <location>
        <begin position="1"/>
        <end position="141"/>
    </location>
</feature>
<dbReference type="InterPro" id="IPR016181">
    <property type="entry name" value="Acyl_CoA_acyltransferase"/>
</dbReference>
<dbReference type="PROSITE" id="PS51186">
    <property type="entry name" value="GNAT"/>
    <property type="match status" value="1"/>
</dbReference>
<dbReference type="GO" id="GO:0016747">
    <property type="term" value="F:acyltransferase activity, transferring groups other than amino-acyl groups"/>
    <property type="evidence" value="ECO:0007669"/>
    <property type="project" value="InterPro"/>
</dbReference>
<evidence type="ECO:0000259" key="1">
    <source>
        <dbReference type="PROSITE" id="PS51186"/>
    </source>
</evidence>
<dbReference type="PANTHER" id="PTHR43233">
    <property type="entry name" value="FAMILY N-ACETYLTRANSFERASE, PUTATIVE (AFU_ORTHOLOGUE AFUA_6G03350)-RELATED"/>
    <property type="match status" value="1"/>
</dbReference>
<reference evidence="2" key="1">
    <citation type="submission" date="2024-04" db="EMBL/GenBank/DDBJ databases">
        <authorList>
            <person name="Roder T."/>
            <person name="Oberhansli S."/>
            <person name="Kreuzer M."/>
        </authorList>
    </citation>
    <scope>NUCLEOTIDE SEQUENCE</scope>
    <source>
        <strain evidence="2">LWS13-1.2</strain>
    </source>
</reference>
<dbReference type="Gene3D" id="3.40.630.30">
    <property type="match status" value="1"/>
</dbReference>
<dbReference type="SUPFAM" id="SSF55729">
    <property type="entry name" value="Acyl-CoA N-acyltransferases (Nat)"/>
    <property type="match status" value="1"/>
</dbReference>
<sequence>MDYDIDDDPARIQHDVVWAWLSTEAYWGRWRTRADVETQIGNAWRVVGAYRSDTGEQVGFARAVSDGVGFAYLADVFLLDEHRGHGLGKLLLQLMIDDGPGRDLRWTLFTGDAHGLYRQFGFAEPDETAMVRPAFAHRTGG</sequence>
<dbReference type="CDD" id="cd04301">
    <property type="entry name" value="NAT_SF"/>
    <property type="match status" value="1"/>
</dbReference>
<dbReference type="AlphaFoldDB" id="A0AAU6S8Q6"/>
<evidence type="ECO:0000313" key="2">
    <source>
        <dbReference type="EMBL" id="WZO33288.1"/>
    </source>
</evidence>
<accession>A0AAU6S8Q6</accession>
<dbReference type="EMBL" id="CP151632">
    <property type="protein sequence ID" value="WZO33288.1"/>
    <property type="molecule type" value="Genomic_DNA"/>
</dbReference>
<organism evidence="2">
    <name type="scientific">Microbacterium sp. LWS13-1.2</name>
    <dbReference type="NCBI Taxonomy" id="3135264"/>
    <lineage>
        <taxon>Bacteria</taxon>
        <taxon>Bacillati</taxon>
        <taxon>Actinomycetota</taxon>
        <taxon>Actinomycetes</taxon>
        <taxon>Micrococcales</taxon>
        <taxon>Microbacteriaceae</taxon>
        <taxon>Microbacterium</taxon>
    </lineage>
</organism>
<dbReference type="Pfam" id="PF00583">
    <property type="entry name" value="Acetyltransf_1"/>
    <property type="match status" value="1"/>
</dbReference>
<dbReference type="RefSeq" id="WP_349427852.1">
    <property type="nucleotide sequence ID" value="NZ_CP151632.1"/>
</dbReference>
<gene>
    <name evidence="2" type="ORF">MRBLWS13_000908</name>
</gene>
<dbReference type="InterPro" id="IPR053144">
    <property type="entry name" value="Acetyltransferase_Butenolide"/>
</dbReference>
<dbReference type="InterPro" id="IPR000182">
    <property type="entry name" value="GNAT_dom"/>
</dbReference>
<protein>
    <submittedName>
        <fullName evidence="2">GNAT family N-acetyltransferase</fullName>
    </submittedName>
</protein>
<proteinExistence type="predicted"/>